<dbReference type="CDD" id="cd19526">
    <property type="entry name" value="RecA-like_PEX1_r2"/>
    <property type="match status" value="1"/>
</dbReference>
<keyword evidence="6" id="KW-0067">ATP-binding</keyword>
<dbReference type="Proteomes" id="UP000262825">
    <property type="component" value="Unassembled WGS sequence"/>
</dbReference>
<dbReference type="FunFam" id="3.40.50.300:FF:000149">
    <property type="entry name" value="Nuclear valosin-containing protein-like"/>
    <property type="match status" value="1"/>
</dbReference>
<organism evidence="12 13">
    <name type="scientific">Saccharomycodes ludwigii</name>
    <dbReference type="NCBI Taxonomy" id="36035"/>
    <lineage>
        <taxon>Eukaryota</taxon>
        <taxon>Fungi</taxon>
        <taxon>Dikarya</taxon>
        <taxon>Ascomycota</taxon>
        <taxon>Saccharomycotina</taxon>
        <taxon>Saccharomycetes</taxon>
        <taxon>Saccharomycodales</taxon>
        <taxon>Saccharomycodaceae</taxon>
        <taxon>Saccharomycodes</taxon>
    </lineage>
</organism>
<evidence type="ECO:0000256" key="5">
    <source>
        <dbReference type="ARBA" id="ARBA00022801"/>
    </source>
</evidence>
<evidence type="ECO:0000313" key="12">
    <source>
        <dbReference type="EMBL" id="SSD58727.1"/>
    </source>
</evidence>
<dbReference type="GO" id="GO:0016558">
    <property type="term" value="P:protein import into peroxisome matrix"/>
    <property type="evidence" value="ECO:0007669"/>
    <property type="project" value="TreeGrafter"/>
</dbReference>
<evidence type="ECO:0000256" key="7">
    <source>
        <dbReference type="ARBA" id="ARBA00023136"/>
    </source>
</evidence>
<dbReference type="PANTHER" id="PTHR23077:SF12">
    <property type="entry name" value="PEROXISOMAL ATPASE PEX1"/>
    <property type="match status" value="1"/>
</dbReference>
<dbReference type="InterPro" id="IPR003593">
    <property type="entry name" value="AAA+_ATPase"/>
</dbReference>
<keyword evidence="3" id="KW-0962">Peroxisome biogenesis</keyword>
<comment type="subcellular location">
    <subcellularLocation>
        <location evidence="1">Membrane</location>
    </subcellularLocation>
</comment>
<evidence type="ECO:0000259" key="11">
    <source>
        <dbReference type="SMART" id="SM00382"/>
    </source>
</evidence>
<dbReference type="SMART" id="SM00382">
    <property type="entry name" value="AAA"/>
    <property type="match status" value="2"/>
</dbReference>
<evidence type="ECO:0000256" key="1">
    <source>
        <dbReference type="ARBA" id="ARBA00004370"/>
    </source>
</evidence>
<dbReference type="EMBL" id="UFAJ01000041">
    <property type="protein sequence ID" value="SSD58727.1"/>
    <property type="molecule type" value="Genomic_DNA"/>
</dbReference>
<dbReference type="Pfam" id="PF09262">
    <property type="entry name" value="PEX-1N"/>
    <property type="match status" value="1"/>
</dbReference>
<sequence length="1143" mass="130279">MNQNFVFHGIDITFNNLIKTNFVRLPSHIIDSALDNVPIQYACIEIKPSNNSNCKAQNTGIPIYLGWDGLTSNNPTSIEINPILYNLIILKLWKLNKHDITKNKNTVDIKILDTRYKNSNVIRLANTALVEPLDFDDWEIVEKNTDYFQNIILQQTRFIRLGQPFICYIGSNYAQFKVLEVEQQTGNGILDKKDAYCYRLDNNSLIVIKPKIRLSRKKTHNSSTNNTNKTIKMVKRSLSDKLVTTKDTLIPTVEIKYTKSMLQLLTTDDGTTDKVNELYGTLKILPSPTDSSNLVVPYIYVKIINCNEDDGFLDQNDMKLNELAWDNFLGLSIDNGHLFELTVLPEFPFNNTNNFGTEITVKPITWSIDMPNNGTKISNDTRSTVHINDDEVYGSLQNFFTNKLKDSHIISNKQIFHVRKHDLYCMVQLKKISDTKAASKDSADTEINYICSFDGNEQSKAKDNDTIIKTIPEWMDPPYEFNGKPTTTTLLRRKNVEFIGGDKLVSDLMDELHSNNKNSTILIHGKNGFGKTTLCEYLHEKLYKETKCFVEYINCENINWLVPNADTNTNNPERQILEWCGKSYWYSPTVLIFDNIEFLFPLKEDEQQPQTTGTSSENDSILSIFISNFSKLLETNNSNGVLKIILTCADKYKISRMFNRLKFIDVEYQLELPNKQVRLEILQHLINEKYMLQFGNDDGVTGAIDIREIVSNTEGFSRMDIQIFMQNLNILGVSTTDSIEATKNKKRVTIETYQKVLEDFIPSNVKTANLQSSTTEDSDLDNNNWEDIGGLTEPKELLLETLEWPTKYAPLFQQCPLRLRSGILLYGYPGCGKTLLAMSIKKYCRKNGLSFISVKGPEILNKYIGASEEKIRELFERASSCKPCVLFFDEFDSIAPHRGHDSTGVTDRVVNQMLTQMDGAEGRDGVYCIGATSRPDLIDSALLRPGRLDKSCLCDMPNYEDRMDILQKSLFKKYKVDDEDIDDDFIRKLILKLEKFTGADIQSFCYNSYLKAVHRKLEKTVMNNEKISSVTSNVEVRDKSKYIILNSKVNSELIMSDKNYSVGSSDTTKDNTIVINKADLLEGLKETQPSISVKELNKLKKIYNKFGNVKDEVNNDINLNTGHQSIGNEDGINNSVGTRASLM</sequence>
<feature type="domain" description="AAA+ ATPase" evidence="11">
    <location>
        <begin position="819"/>
        <end position="957"/>
    </location>
</feature>
<name>A0A376B231_9ASCO</name>
<dbReference type="Gene3D" id="3.40.50.300">
    <property type="entry name" value="P-loop containing nucleotide triphosphate hydrolases"/>
    <property type="match status" value="2"/>
</dbReference>
<dbReference type="InterPro" id="IPR015342">
    <property type="entry name" value="PEX1-N_C-lobe"/>
</dbReference>
<dbReference type="Pfam" id="PF00004">
    <property type="entry name" value="AAA"/>
    <property type="match status" value="1"/>
</dbReference>
<keyword evidence="7" id="KW-0472">Membrane</keyword>
<dbReference type="Gene3D" id="3.10.330.10">
    <property type="match status" value="1"/>
</dbReference>
<protein>
    <recommendedName>
        <fullName evidence="9">Peroxisomal ATPase PEX1</fullName>
    </recommendedName>
    <alternativeName>
        <fullName evidence="8">Peroxin-1</fullName>
    </alternativeName>
</protein>
<comment type="similarity">
    <text evidence="2">Belongs to the AAA ATPase family.</text>
</comment>
<dbReference type="GO" id="GO:0005524">
    <property type="term" value="F:ATP binding"/>
    <property type="evidence" value="ECO:0007669"/>
    <property type="project" value="UniProtKB-KW"/>
</dbReference>
<evidence type="ECO:0000256" key="4">
    <source>
        <dbReference type="ARBA" id="ARBA00022741"/>
    </source>
</evidence>
<accession>A0A376B231</accession>
<dbReference type="InterPro" id="IPR027417">
    <property type="entry name" value="P-loop_NTPase"/>
</dbReference>
<dbReference type="GO" id="GO:0005829">
    <property type="term" value="C:cytosol"/>
    <property type="evidence" value="ECO:0007669"/>
    <property type="project" value="TreeGrafter"/>
</dbReference>
<dbReference type="VEuPathDB" id="FungiDB:SCODWIG_00488"/>
<evidence type="ECO:0000256" key="9">
    <source>
        <dbReference type="ARBA" id="ARBA00034532"/>
    </source>
</evidence>
<dbReference type="AlphaFoldDB" id="A0A376B231"/>
<dbReference type="GO" id="GO:0016887">
    <property type="term" value="F:ATP hydrolysis activity"/>
    <property type="evidence" value="ECO:0007669"/>
    <property type="project" value="InterPro"/>
</dbReference>
<dbReference type="InterPro" id="IPR003959">
    <property type="entry name" value="ATPase_AAA_core"/>
</dbReference>
<keyword evidence="4" id="KW-0547">Nucleotide-binding</keyword>
<evidence type="ECO:0000256" key="2">
    <source>
        <dbReference type="ARBA" id="ARBA00006914"/>
    </source>
</evidence>
<dbReference type="InterPro" id="IPR050168">
    <property type="entry name" value="AAA_ATPase_domain"/>
</dbReference>
<dbReference type="SUPFAM" id="SSF54585">
    <property type="entry name" value="Cdc48 domain 2-like"/>
    <property type="match status" value="1"/>
</dbReference>
<evidence type="ECO:0000256" key="3">
    <source>
        <dbReference type="ARBA" id="ARBA00022593"/>
    </source>
</evidence>
<reference evidence="13" key="1">
    <citation type="submission" date="2018-06" db="EMBL/GenBank/DDBJ databases">
        <authorList>
            <person name="Guldener U."/>
        </authorList>
    </citation>
    <scope>NUCLEOTIDE SEQUENCE [LARGE SCALE GENOMIC DNA]</scope>
    <source>
        <strain evidence="13">UTAD17</strain>
    </source>
</reference>
<dbReference type="InterPro" id="IPR029067">
    <property type="entry name" value="CDC48_domain_2-like_sf"/>
</dbReference>
<keyword evidence="5" id="KW-0378">Hydrolase</keyword>
<dbReference type="PANTHER" id="PTHR23077">
    <property type="entry name" value="AAA-FAMILY ATPASE"/>
    <property type="match status" value="1"/>
</dbReference>
<evidence type="ECO:0000256" key="6">
    <source>
        <dbReference type="ARBA" id="ARBA00022840"/>
    </source>
</evidence>
<proteinExistence type="inferred from homology"/>
<evidence type="ECO:0000313" key="13">
    <source>
        <dbReference type="Proteomes" id="UP000262825"/>
    </source>
</evidence>
<evidence type="ECO:0000256" key="8">
    <source>
        <dbReference type="ARBA" id="ARBA00032509"/>
    </source>
</evidence>
<keyword evidence="13" id="KW-1185">Reference proteome</keyword>
<dbReference type="Gene3D" id="1.10.8.60">
    <property type="match status" value="1"/>
</dbReference>
<comment type="catalytic activity">
    <reaction evidence="10">
        <text>ATP + H2O = ADP + phosphate + H(+)</text>
        <dbReference type="Rhea" id="RHEA:13065"/>
        <dbReference type="ChEBI" id="CHEBI:15377"/>
        <dbReference type="ChEBI" id="CHEBI:15378"/>
        <dbReference type="ChEBI" id="CHEBI:30616"/>
        <dbReference type="ChEBI" id="CHEBI:43474"/>
        <dbReference type="ChEBI" id="CHEBI:456216"/>
    </reaction>
    <physiologicalReaction direction="left-to-right" evidence="10">
        <dbReference type="Rhea" id="RHEA:13066"/>
    </physiologicalReaction>
</comment>
<feature type="domain" description="AAA+ ATPase" evidence="11">
    <location>
        <begin position="517"/>
        <end position="674"/>
    </location>
</feature>
<evidence type="ECO:0000256" key="10">
    <source>
        <dbReference type="ARBA" id="ARBA00048778"/>
    </source>
</evidence>
<dbReference type="GO" id="GO:0005778">
    <property type="term" value="C:peroxisomal membrane"/>
    <property type="evidence" value="ECO:0007669"/>
    <property type="project" value="TreeGrafter"/>
</dbReference>
<gene>
    <name evidence="12" type="ORF">SCODWIG_00488</name>
</gene>
<dbReference type="SUPFAM" id="SSF52540">
    <property type="entry name" value="P-loop containing nucleoside triphosphate hydrolases"/>
    <property type="match status" value="2"/>
</dbReference>